<dbReference type="GO" id="GO:0006355">
    <property type="term" value="P:regulation of DNA-templated transcription"/>
    <property type="evidence" value="ECO:0007669"/>
    <property type="project" value="InterPro"/>
</dbReference>
<dbReference type="InterPro" id="IPR035965">
    <property type="entry name" value="PAS-like_dom_sf"/>
</dbReference>
<dbReference type="STRING" id="286727.SAMN02982917_0415"/>
<keyword evidence="2" id="KW-0067">ATP-binding</keyword>
<organism evidence="10 11">
    <name type="scientific">Azospirillum oryzae</name>
    <dbReference type="NCBI Taxonomy" id="286727"/>
    <lineage>
        <taxon>Bacteria</taxon>
        <taxon>Pseudomonadati</taxon>
        <taxon>Pseudomonadota</taxon>
        <taxon>Alphaproteobacteria</taxon>
        <taxon>Rhodospirillales</taxon>
        <taxon>Azospirillaceae</taxon>
        <taxon>Azospirillum</taxon>
    </lineage>
</organism>
<sequence length="510" mass="55874">MLTSDIVGKLRCNAAGPKAGAAMGLDTGTTKIGPVWEGDVGDTVDFEALRQRAVHSLFEHLESMCVGAVAVDHTGRIAWMDEKYKALLGVPGDPRGRQVEDVIPNSQLRRVIDSGQPQPLDIMEFDDRSFVVTRMPLFGTDGSIIGAIGFVLFDRAEYLRPLVRKYEKMQEELARTQQELAHERRAKYSFSQFLGASESIREIKRLGRRAAQMDSTVLLLGETGTGKELLAQAIHSASPRAAKPFVGVNVAAIPETLLEAEFFGVAPGAYTGADRRHREGKFQLANGGTLFLDEIGDMPLPVQAKLLRVLQEREIEPLGSNKVVRVDVRIIAATSRDLHALVKEKQFRADLYYRLNVVPITLPPLRDRPEDIESIADRILEQLAIQQGTPPRELLESAVQVLRDYDWPGNVRELYNTLERVVALTDAPILTAPHIRSVLPGMQHPAGASALPLAAGARPLQEVLHAAERHAIAAALEEANGVKARAAKLLGISRASLYERMVTLGLGATQ</sequence>
<dbReference type="AlphaFoldDB" id="A0A1X7HS64"/>
<evidence type="ECO:0000256" key="7">
    <source>
        <dbReference type="ARBA" id="ARBA00023163"/>
    </source>
</evidence>
<dbReference type="PRINTS" id="PR01590">
    <property type="entry name" value="HTHFIS"/>
</dbReference>
<evidence type="ECO:0000256" key="3">
    <source>
        <dbReference type="ARBA" id="ARBA00023012"/>
    </source>
</evidence>
<dbReference type="SUPFAM" id="SSF46689">
    <property type="entry name" value="Homeodomain-like"/>
    <property type="match status" value="1"/>
</dbReference>
<keyword evidence="4" id="KW-0805">Transcription regulation</keyword>
<feature type="coiled-coil region" evidence="8">
    <location>
        <begin position="159"/>
        <end position="186"/>
    </location>
</feature>
<evidence type="ECO:0000313" key="11">
    <source>
        <dbReference type="Proteomes" id="UP000192936"/>
    </source>
</evidence>
<dbReference type="GO" id="GO:0005524">
    <property type="term" value="F:ATP binding"/>
    <property type="evidence" value="ECO:0007669"/>
    <property type="project" value="UniProtKB-KW"/>
</dbReference>
<name>A0A1X7HS64_9PROT</name>
<keyword evidence="7" id="KW-0804">Transcription</keyword>
<dbReference type="Pfam" id="PF02954">
    <property type="entry name" value="HTH_8"/>
    <property type="match status" value="1"/>
</dbReference>
<evidence type="ECO:0000259" key="9">
    <source>
        <dbReference type="PROSITE" id="PS50045"/>
    </source>
</evidence>
<keyword evidence="8" id="KW-0175">Coiled coil</keyword>
<dbReference type="SUPFAM" id="SSF55785">
    <property type="entry name" value="PYP-like sensor domain (PAS domain)"/>
    <property type="match status" value="1"/>
</dbReference>
<evidence type="ECO:0000256" key="6">
    <source>
        <dbReference type="ARBA" id="ARBA00023159"/>
    </source>
</evidence>
<evidence type="ECO:0000313" key="10">
    <source>
        <dbReference type="EMBL" id="SMF91914.1"/>
    </source>
</evidence>
<dbReference type="InterPro" id="IPR002197">
    <property type="entry name" value="HTH_Fis"/>
</dbReference>
<protein>
    <submittedName>
        <fullName evidence="10">Transcriptional regulator containing PAS, AAA-type ATPase, and DNA-binding Fis domains</fullName>
    </submittedName>
</protein>
<dbReference type="PROSITE" id="PS00675">
    <property type="entry name" value="SIGMA54_INTERACT_1"/>
    <property type="match status" value="1"/>
</dbReference>
<dbReference type="GO" id="GO:0000160">
    <property type="term" value="P:phosphorelay signal transduction system"/>
    <property type="evidence" value="ECO:0007669"/>
    <property type="project" value="UniProtKB-KW"/>
</dbReference>
<dbReference type="SUPFAM" id="SSF52540">
    <property type="entry name" value="P-loop containing nucleoside triphosphate hydrolases"/>
    <property type="match status" value="1"/>
</dbReference>
<dbReference type="InterPro" id="IPR002078">
    <property type="entry name" value="Sigma_54_int"/>
</dbReference>
<dbReference type="EMBL" id="FXAK01000010">
    <property type="protein sequence ID" value="SMF91914.1"/>
    <property type="molecule type" value="Genomic_DNA"/>
</dbReference>
<dbReference type="Gene3D" id="1.10.8.60">
    <property type="match status" value="1"/>
</dbReference>
<dbReference type="FunFam" id="3.40.50.300:FF:000006">
    <property type="entry name" value="DNA-binding transcriptional regulator NtrC"/>
    <property type="match status" value="1"/>
</dbReference>
<evidence type="ECO:0000256" key="8">
    <source>
        <dbReference type="SAM" id="Coils"/>
    </source>
</evidence>
<feature type="domain" description="Sigma-54 factor interaction" evidence="9">
    <location>
        <begin position="193"/>
        <end position="423"/>
    </location>
</feature>
<dbReference type="InterPro" id="IPR027417">
    <property type="entry name" value="P-loop_NTPase"/>
</dbReference>
<keyword evidence="1" id="KW-0547">Nucleotide-binding</keyword>
<dbReference type="Proteomes" id="UP000192936">
    <property type="component" value="Unassembled WGS sequence"/>
</dbReference>
<evidence type="ECO:0000256" key="5">
    <source>
        <dbReference type="ARBA" id="ARBA00023125"/>
    </source>
</evidence>
<dbReference type="InterPro" id="IPR003593">
    <property type="entry name" value="AAA+_ATPase"/>
</dbReference>
<dbReference type="PROSITE" id="PS50045">
    <property type="entry name" value="SIGMA54_INTERACT_4"/>
    <property type="match status" value="1"/>
</dbReference>
<keyword evidence="6" id="KW-0010">Activator</keyword>
<dbReference type="Gene3D" id="3.40.50.300">
    <property type="entry name" value="P-loop containing nucleotide triphosphate hydrolases"/>
    <property type="match status" value="1"/>
</dbReference>
<dbReference type="InterPro" id="IPR025943">
    <property type="entry name" value="Sigma_54_int_dom_ATP-bd_2"/>
</dbReference>
<dbReference type="InterPro" id="IPR025944">
    <property type="entry name" value="Sigma_54_int_dom_CS"/>
</dbReference>
<dbReference type="CDD" id="cd00009">
    <property type="entry name" value="AAA"/>
    <property type="match status" value="1"/>
</dbReference>
<evidence type="ECO:0000256" key="1">
    <source>
        <dbReference type="ARBA" id="ARBA00022741"/>
    </source>
</evidence>
<dbReference type="InterPro" id="IPR009057">
    <property type="entry name" value="Homeodomain-like_sf"/>
</dbReference>
<dbReference type="InterPro" id="IPR000014">
    <property type="entry name" value="PAS"/>
</dbReference>
<dbReference type="PROSITE" id="PS00676">
    <property type="entry name" value="SIGMA54_INTERACT_2"/>
    <property type="match status" value="1"/>
</dbReference>
<gene>
    <name evidence="10" type="ORF">SAMN02982917_0415</name>
</gene>
<dbReference type="Pfam" id="PF00158">
    <property type="entry name" value="Sigma54_activat"/>
    <property type="match status" value="1"/>
</dbReference>
<dbReference type="PANTHER" id="PTHR32071:SF99">
    <property type="entry name" value="TRANSCRIPTIONAL REGULATORY PROTEIN"/>
    <property type="match status" value="1"/>
</dbReference>
<reference evidence="10 11" key="1">
    <citation type="submission" date="2017-04" db="EMBL/GenBank/DDBJ databases">
        <authorList>
            <person name="Afonso C.L."/>
            <person name="Miller P.J."/>
            <person name="Scott M.A."/>
            <person name="Spackman E."/>
            <person name="Goraichik I."/>
            <person name="Dimitrov K.M."/>
            <person name="Suarez D.L."/>
            <person name="Swayne D.E."/>
        </authorList>
    </citation>
    <scope>NUCLEOTIDE SEQUENCE [LARGE SCALE GENOMIC DNA]</scope>
    <source>
        <strain evidence="10 11">A2P</strain>
    </source>
</reference>
<dbReference type="PANTHER" id="PTHR32071">
    <property type="entry name" value="TRANSCRIPTIONAL REGULATORY PROTEIN"/>
    <property type="match status" value="1"/>
</dbReference>
<dbReference type="GO" id="GO:0043565">
    <property type="term" value="F:sequence-specific DNA binding"/>
    <property type="evidence" value="ECO:0007669"/>
    <property type="project" value="InterPro"/>
</dbReference>
<dbReference type="CDD" id="cd00130">
    <property type="entry name" value="PAS"/>
    <property type="match status" value="1"/>
</dbReference>
<dbReference type="PROSITE" id="PS00688">
    <property type="entry name" value="SIGMA54_INTERACT_3"/>
    <property type="match status" value="1"/>
</dbReference>
<keyword evidence="5 10" id="KW-0238">DNA-binding</keyword>
<dbReference type="Gene3D" id="1.10.10.60">
    <property type="entry name" value="Homeodomain-like"/>
    <property type="match status" value="1"/>
</dbReference>
<accession>A0A1X7HS64</accession>
<dbReference type="SMART" id="SM00382">
    <property type="entry name" value="AAA"/>
    <property type="match status" value="1"/>
</dbReference>
<keyword evidence="3" id="KW-0902">Two-component regulatory system</keyword>
<evidence type="ECO:0000256" key="4">
    <source>
        <dbReference type="ARBA" id="ARBA00023015"/>
    </source>
</evidence>
<proteinExistence type="predicted"/>
<dbReference type="InterPro" id="IPR025662">
    <property type="entry name" value="Sigma_54_int_dom_ATP-bd_1"/>
</dbReference>
<dbReference type="InterPro" id="IPR058031">
    <property type="entry name" value="AAA_lid_NorR"/>
</dbReference>
<dbReference type="Gene3D" id="3.30.450.20">
    <property type="entry name" value="PAS domain"/>
    <property type="match status" value="1"/>
</dbReference>
<dbReference type="Pfam" id="PF25601">
    <property type="entry name" value="AAA_lid_14"/>
    <property type="match status" value="1"/>
</dbReference>
<evidence type="ECO:0000256" key="2">
    <source>
        <dbReference type="ARBA" id="ARBA00022840"/>
    </source>
</evidence>